<organism evidence="2 3">
    <name type="scientific">Pyrenophora seminiperda CCB06</name>
    <dbReference type="NCBI Taxonomy" id="1302712"/>
    <lineage>
        <taxon>Eukaryota</taxon>
        <taxon>Fungi</taxon>
        <taxon>Dikarya</taxon>
        <taxon>Ascomycota</taxon>
        <taxon>Pezizomycotina</taxon>
        <taxon>Dothideomycetes</taxon>
        <taxon>Pleosporomycetidae</taxon>
        <taxon>Pleosporales</taxon>
        <taxon>Pleosporineae</taxon>
        <taxon>Pleosporaceae</taxon>
        <taxon>Pyrenophora</taxon>
    </lineage>
</organism>
<dbReference type="PROSITE" id="PS50011">
    <property type="entry name" value="PROTEIN_KINASE_DOM"/>
    <property type="match status" value="1"/>
</dbReference>
<dbReference type="InterPro" id="IPR053235">
    <property type="entry name" value="Ser_Thr_kinase"/>
</dbReference>
<dbReference type="PANTHER" id="PTHR24361">
    <property type="entry name" value="MITOGEN-ACTIVATED KINASE KINASE KINASE"/>
    <property type="match status" value="1"/>
</dbReference>
<dbReference type="InterPro" id="IPR000719">
    <property type="entry name" value="Prot_kinase_dom"/>
</dbReference>
<dbReference type="Pfam" id="PF00069">
    <property type="entry name" value="Pkinase"/>
    <property type="match status" value="1"/>
</dbReference>
<evidence type="ECO:0000313" key="3">
    <source>
        <dbReference type="Proteomes" id="UP000265663"/>
    </source>
</evidence>
<proteinExistence type="predicted"/>
<keyword evidence="3" id="KW-1185">Reference proteome</keyword>
<dbReference type="Gene3D" id="1.10.510.10">
    <property type="entry name" value="Transferase(Phosphotransferase) domain 1"/>
    <property type="match status" value="1"/>
</dbReference>
<dbReference type="GO" id="GO:0004674">
    <property type="term" value="F:protein serine/threonine kinase activity"/>
    <property type="evidence" value="ECO:0007669"/>
    <property type="project" value="TreeGrafter"/>
</dbReference>
<dbReference type="OrthoDB" id="310217at2759"/>
<dbReference type="Proteomes" id="UP000265663">
    <property type="component" value="Unassembled WGS sequence"/>
</dbReference>
<dbReference type="GO" id="GO:0005524">
    <property type="term" value="F:ATP binding"/>
    <property type="evidence" value="ECO:0007669"/>
    <property type="project" value="InterPro"/>
</dbReference>
<gene>
    <name evidence="2" type="ORF">GMOD_00001727</name>
</gene>
<dbReference type="AlphaFoldDB" id="A0A3M7LW08"/>
<keyword evidence="2" id="KW-0418">Kinase</keyword>
<evidence type="ECO:0000259" key="1">
    <source>
        <dbReference type="PROSITE" id="PS50011"/>
    </source>
</evidence>
<sequence>MSGKLQSAESFDIPYSSTEFPKDYKFNKQIQKGSQGCVNQWTHVPSDTVIAVKVIRHIHPTPNEVVVLRKLPPHRSIVGYLDYYENQPNSREASLILEYCPFGDLHDFSQQEGKSAFSEAFMLSVYSQLMSALALLHEGIDAQNPQGRDRWRPIVHQDIKMENVLVKSVGLKPDWSDLELKLGDFGMVEYYNPHQPNPLGYVGTTSSWSPEITWSTKRFTPASDVWAAASIIHELAHDFGPIVSSNIIRKKWYLENKDSPFPSTWPKSLKLSYWVAIAPRRVIPINLDPEEPIPILSDYNIGYDERALRYRKQKPSPKYSDALNDCLMAGLKISPDERSGSGKLLR</sequence>
<dbReference type="InterPro" id="IPR011009">
    <property type="entry name" value="Kinase-like_dom_sf"/>
</dbReference>
<feature type="domain" description="Protein kinase" evidence="1">
    <location>
        <begin position="24"/>
        <end position="346"/>
    </location>
</feature>
<accession>A0A3M7LW08</accession>
<dbReference type="Gene3D" id="3.30.200.20">
    <property type="entry name" value="Phosphorylase Kinase, domain 1"/>
    <property type="match status" value="1"/>
</dbReference>
<evidence type="ECO:0000313" key="2">
    <source>
        <dbReference type="EMBL" id="RMZ66399.1"/>
    </source>
</evidence>
<dbReference type="PROSITE" id="PS00108">
    <property type="entry name" value="PROTEIN_KINASE_ST"/>
    <property type="match status" value="1"/>
</dbReference>
<dbReference type="CDD" id="cd00180">
    <property type="entry name" value="PKc"/>
    <property type="match status" value="1"/>
</dbReference>
<name>A0A3M7LW08_9PLEO</name>
<dbReference type="InterPro" id="IPR008271">
    <property type="entry name" value="Ser/Thr_kinase_AS"/>
</dbReference>
<keyword evidence="2" id="KW-0808">Transferase</keyword>
<protein>
    <submittedName>
        <fullName evidence="2">G2-specific kinase nima</fullName>
    </submittedName>
</protein>
<dbReference type="GO" id="GO:0005737">
    <property type="term" value="C:cytoplasm"/>
    <property type="evidence" value="ECO:0007669"/>
    <property type="project" value="TreeGrafter"/>
</dbReference>
<dbReference type="SMART" id="SM00220">
    <property type="entry name" value="S_TKc"/>
    <property type="match status" value="1"/>
</dbReference>
<reference evidence="2 3" key="1">
    <citation type="journal article" date="2014" name="PLoS ONE">
        <title>De novo Genome Assembly of the Fungal Plant Pathogen Pyrenophora semeniperda.</title>
        <authorList>
            <person name="Soliai M.M."/>
            <person name="Meyer S.E."/>
            <person name="Udall J.A."/>
            <person name="Elzinga D.E."/>
            <person name="Hermansen R.A."/>
            <person name="Bodily P.M."/>
            <person name="Hart A.A."/>
            <person name="Coleman C.E."/>
        </authorList>
    </citation>
    <scope>NUCLEOTIDE SEQUENCE [LARGE SCALE GENOMIC DNA]</scope>
    <source>
        <strain evidence="2 3">CCB06</strain>
        <tissue evidence="2">Mycelium</tissue>
    </source>
</reference>
<dbReference type="SUPFAM" id="SSF56112">
    <property type="entry name" value="Protein kinase-like (PK-like)"/>
    <property type="match status" value="1"/>
</dbReference>
<dbReference type="EMBL" id="KE747809">
    <property type="protein sequence ID" value="RMZ66399.1"/>
    <property type="molecule type" value="Genomic_DNA"/>
</dbReference>